<reference evidence="4" key="1">
    <citation type="submission" date="2016-10" db="EMBL/GenBank/DDBJ databases">
        <authorList>
            <person name="Varghese N."/>
            <person name="Submissions S."/>
        </authorList>
    </citation>
    <scope>NUCLEOTIDE SEQUENCE [LARGE SCALE GENOMIC DNA]</scope>
    <source>
        <strain evidence="4">GAS369</strain>
    </source>
</reference>
<proteinExistence type="predicted"/>
<dbReference type="InterPro" id="IPR001296">
    <property type="entry name" value="Glyco_trans_1"/>
</dbReference>
<keyword evidence="3" id="KW-0808">Transferase</keyword>
<dbReference type="InterPro" id="IPR028098">
    <property type="entry name" value="Glyco_trans_4-like_N"/>
</dbReference>
<evidence type="ECO:0000259" key="2">
    <source>
        <dbReference type="Pfam" id="PF13439"/>
    </source>
</evidence>
<keyword evidence="4" id="KW-1185">Reference proteome</keyword>
<dbReference type="Proteomes" id="UP000243904">
    <property type="component" value="Chromosome I"/>
</dbReference>
<dbReference type="SUPFAM" id="SSF53756">
    <property type="entry name" value="UDP-Glycosyltransferase/glycogen phosphorylase"/>
    <property type="match status" value="1"/>
</dbReference>
<feature type="domain" description="Glycosyl transferase family 1" evidence="1">
    <location>
        <begin position="193"/>
        <end position="345"/>
    </location>
</feature>
<name>A0A1H1PCX8_9BRAD</name>
<protein>
    <submittedName>
        <fullName evidence="3">Glycosyltransferase involved in cell wall bisynthesis</fullName>
    </submittedName>
</protein>
<gene>
    <name evidence="3" type="ORF">SAMN05444158_0969</name>
</gene>
<dbReference type="EMBL" id="LT629750">
    <property type="protein sequence ID" value="SDS08983.1"/>
    <property type="molecule type" value="Genomic_DNA"/>
</dbReference>
<dbReference type="Pfam" id="PF13439">
    <property type="entry name" value="Glyco_transf_4"/>
    <property type="match status" value="1"/>
</dbReference>
<evidence type="ECO:0000313" key="3">
    <source>
        <dbReference type="EMBL" id="SDS08983.1"/>
    </source>
</evidence>
<sequence length="399" mass="43194">MPGIPDQPLRILHAVRTPVGGIFRHILDLANGQADRGHHVGLIADNLTGGERANTALAEIAPRLKLGVHRFAIHREPHPADLTLWVRFMRLIRQLAPDVLHGHGAKAGAFIRLKTASKDTVLVYTPHGGSLHYPLSTLKGALYGRLERALMNQTDLFLFESAFARDTYQRTIGTPAGLVRCVFNGVTADEFDPIVKAADATDIVYVGEFRHIKGADLLIDAVARLRSDGKPVTLTLAGDGEETEALKAQIQRLGLGDAVRFIGHVKARYGFSKGSLLVVPSRGDSMPYVVIEAAAAGVPMVAANVGGIPEIFGSHPDALFAPNIPAAMADAIEAALEDPSAARARAKDLRERIFLHFSQKAMVEGVLAGYRDAFLELRKSGNRFSEKSRLERISNPDPQ</sequence>
<dbReference type="Gene3D" id="3.40.50.2000">
    <property type="entry name" value="Glycogen Phosphorylase B"/>
    <property type="match status" value="2"/>
</dbReference>
<feature type="domain" description="Glycosyltransferase subfamily 4-like N-terminal" evidence="2">
    <location>
        <begin position="19"/>
        <end position="189"/>
    </location>
</feature>
<evidence type="ECO:0000259" key="1">
    <source>
        <dbReference type="Pfam" id="PF00534"/>
    </source>
</evidence>
<dbReference type="PANTHER" id="PTHR45871:SF1">
    <property type="entry name" value="PHOSPHATIDYLINOSITOL N-ACETYLGLUCOSAMINYLTRANSFERASE SUBUNIT A"/>
    <property type="match status" value="1"/>
</dbReference>
<dbReference type="AlphaFoldDB" id="A0A1H1PCX8"/>
<dbReference type="PANTHER" id="PTHR45871">
    <property type="entry name" value="N-ACETYLGLUCOSAMINYL-PHOSPHATIDYLINOSITOL BIOSYNTHETIC PROTEIN"/>
    <property type="match status" value="1"/>
</dbReference>
<dbReference type="RefSeq" id="WP_146686469.1">
    <property type="nucleotide sequence ID" value="NZ_LT629750.1"/>
</dbReference>
<dbReference type="GO" id="GO:0016757">
    <property type="term" value="F:glycosyltransferase activity"/>
    <property type="evidence" value="ECO:0007669"/>
    <property type="project" value="UniProtKB-ARBA"/>
</dbReference>
<dbReference type="CDD" id="cd03801">
    <property type="entry name" value="GT4_PimA-like"/>
    <property type="match status" value="1"/>
</dbReference>
<dbReference type="Pfam" id="PF00534">
    <property type="entry name" value="Glycos_transf_1"/>
    <property type="match status" value="1"/>
</dbReference>
<organism evidence="3 4">
    <name type="scientific">Bradyrhizobium canariense</name>
    <dbReference type="NCBI Taxonomy" id="255045"/>
    <lineage>
        <taxon>Bacteria</taxon>
        <taxon>Pseudomonadati</taxon>
        <taxon>Pseudomonadota</taxon>
        <taxon>Alphaproteobacteria</taxon>
        <taxon>Hyphomicrobiales</taxon>
        <taxon>Nitrobacteraceae</taxon>
        <taxon>Bradyrhizobium</taxon>
    </lineage>
</organism>
<accession>A0A1H1PCX8</accession>
<evidence type="ECO:0000313" key="4">
    <source>
        <dbReference type="Proteomes" id="UP000243904"/>
    </source>
</evidence>